<feature type="domain" description="Nitroreductase" evidence="7">
    <location>
        <begin position="7"/>
        <end position="185"/>
    </location>
</feature>
<comment type="caution">
    <text evidence="8">The sequence shown here is derived from an EMBL/GenBank/DDBJ whole genome shotgun (WGS) entry which is preliminary data.</text>
</comment>
<dbReference type="Gene3D" id="3.40.109.10">
    <property type="entry name" value="NADH Oxidase"/>
    <property type="match status" value="1"/>
</dbReference>
<dbReference type="InterPro" id="IPR029479">
    <property type="entry name" value="Nitroreductase"/>
</dbReference>
<evidence type="ECO:0000256" key="2">
    <source>
        <dbReference type="ARBA" id="ARBA00007118"/>
    </source>
</evidence>
<dbReference type="InterPro" id="IPR000415">
    <property type="entry name" value="Nitroreductase-like"/>
</dbReference>
<keyword evidence="5" id="KW-0521">NADP</keyword>
<sequence length="209" mass="24308">MDIINHLKWRYATKKFDAKKILSDHKINILKKAFNLTATSFGLQTISMVIISDKAMREPLLKHSYYQKQVVDASHLLIICIQENITDDDIDMLFDNTKSIRKTPEHILAPYRSDLKQLMKEMTIKERQEWSIKQAYIALGNLMTVCAVEEIDSCPMEGFSSDDYDEIFNLKEKNLKSVLLLPVGYRADDDMFADFKKVRKHITESIIEL</sequence>
<dbReference type="InterPro" id="IPR033878">
    <property type="entry name" value="NfsB-like"/>
</dbReference>
<evidence type="ECO:0000313" key="8">
    <source>
        <dbReference type="EMBL" id="MFC4721628.1"/>
    </source>
</evidence>
<accession>A0ABV9N3T2</accession>
<evidence type="ECO:0000259" key="7">
    <source>
        <dbReference type="Pfam" id="PF00881"/>
    </source>
</evidence>
<organism evidence="8 9">
    <name type="scientific">Geojedonia litorea</name>
    <dbReference type="NCBI Taxonomy" id="1268269"/>
    <lineage>
        <taxon>Bacteria</taxon>
        <taxon>Pseudomonadati</taxon>
        <taxon>Bacteroidota</taxon>
        <taxon>Flavobacteriia</taxon>
        <taxon>Flavobacteriales</taxon>
        <taxon>Flavobacteriaceae</taxon>
        <taxon>Geojedonia</taxon>
    </lineage>
</organism>
<keyword evidence="6" id="KW-0560">Oxidoreductase</keyword>
<dbReference type="RefSeq" id="WP_387961450.1">
    <property type="nucleotide sequence ID" value="NZ_JBHSGP010000008.1"/>
</dbReference>
<comment type="similarity">
    <text evidence="2">Belongs to the nitroreductase family.</text>
</comment>
<dbReference type="PANTHER" id="PTHR43673:SF2">
    <property type="entry name" value="NITROREDUCTASE"/>
    <property type="match status" value="1"/>
</dbReference>
<evidence type="ECO:0000256" key="6">
    <source>
        <dbReference type="ARBA" id="ARBA00023002"/>
    </source>
</evidence>
<evidence type="ECO:0000256" key="3">
    <source>
        <dbReference type="ARBA" id="ARBA00022630"/>
    </source>
</evidence>
<dbReference type="PANTHER" id="PTHR43673">
    <property type="entry name" value="NAD(P)H NITROREDUCTASE YDGI-RELATED"/>
    <property type="match status" value="1"/>
</dbReference>
<evidence type="ECO:0000256" key="1">
    <source>
        <dbReference type="ARBA" id="ARBA00001917"/>
    </source>
</evidence>
<evidence type="ECO:0000313" key="9">
    <source>
        <dbReference type="Proteomes" id="UP001595953"/>
    </source>
</evidence>
<evidence type="ECO:0000256" key="5">
    <source>
        <dbReference type="ARBA" id="ARBA00022857"/>
    </source>
</evidence>
<protein>
    <submittedName>
        <fullName evidence="8">NAD(P)H-dependent oxidoreductase</fullName>
    </submittedName>
</protein>
<dbReference type="SUPFAM" id="SSF55469">
    <property type="entry name" value="FMN-dependent nitroreductase-like"/>
    <property type="match status" value="1"/>
</dbReference>
<dbReference type="CDD" id="cd02149">
    <property type="entry name" value="NfsB-like"/>
    <property type="match status" value="1"/>
</dbReference>
<comment type="cofactor">
    <cofactor evidence="1">
        <name>FMN</name>
        <dbReference type="ChEBI" id="CHEBI:58210"/>
    </cofactor>
</comment>
<name>A0ABV9N3T2_9FLAO</name>
<keyword evidence="3" id="KW-0285">Flavoprotein</keyword>
<keyword evidence="9" id="KW-1185">Reference proteome</keyword>
<proteinExistence type="inferred from homology"/>
<keyword evidence="4" id="KW-0288">FMN</keyword>
<dbReference type="EMBL" id="JBHSGP010000008">
    <property type="protein sequence ID" value="MFC4721628.1"/>
    <property type="molecule type" value="Genomic_DNA"/>
</dbReference>
<reference evidence="9" key="1">
    <citation type="journal article" date="2019" name="Int. J. Syst. Evol. Microbiol.">
        <title>The Global Catalogue of Microorganisms (GCM) 10K type strain sequencing project: providing services to taxonomists for standard genome sequencing and annotation.</title>
        <authorList>
            <consortium name="The Broad Institute Genomics Platform"/>
            <consortium name="The Broad Institute Genome Sequencing Center for Infectious Disease"/>
            <person name="Wu L."/>
            <person name="Ma J."/>
        </authorList>
    </citation>
    <scope>NUCLEOTIDE SEQUENCE [LARGE SCALE GENOMIC DNA]</scope>
    <source>
        <strain evidence="9">CCUG 63682</strain>
    </source>
</reference>
<gene>
    <name evidence="8" type="ORF">ACFO5O_04825</name>
</gene>
<evidence type="ECO:0000256" key="4">
    <source>
        <dbReference type="ARBA" id="ARBA00022643"/>
    </source>
</evidence>
<dbReference type="Proteomes" id="UP001595953">
    <property type="component" value="Unassembled WGS sequence"/>
</dbReference>
<dbReference type="Pfam" id="PF00881">
    <property type="entry name" value="Nitroreductase"/>
    <property type="match status" value="1"/>
</dbReference>